<keyword evidence="4" id="KW-0297">G-protein coupled receptor</keyword>
<dbReference type="EMBL" id="JAIZAY010000012">
    <property type="protein sequence ID" value="KAJ8031863.1"/>
    <property type="molecule type" value="Genomic_DNA"/>
</dbReference>
<comment type="caution">
    <text evidence="11">The sequence shown here is derived from an EMBL/GenBank/DDBJ whole genome shotgun (WGS) entry which is preliminary data.</text>
</comment>
<dbReference type="PROSITE" id="PS50261">
    <property type="entry name" value="G_PROTEIN_RECEP_F2_4"/>
    <property type="match status" value="1"/>
</dbReference>
<evidence type="ECO:0000256" key="1">
    <source>
        <dbReference type="ARBA" id="ARBA00004141"/>
    </source>
</evidence>
<evidence type="ECO:0000256" key="3">
    <source>
        <dbReference type="ARBA" id="ARBA00022989"/>
    </source>
</evidence>
<dbReference type="PRINTS" id="PR02000">
    <property type="entry name" value="GCR1PLANT"/>
</dbReference>
<keyword evidence="7" id="KW-0807">Transducer</keyword>
<evidence type="ECO:0000313" key="11">
    <source>
        <dbReference type="EMBL" id="KAJ8031863.1"/>
    </source>
</evidence>
<keyword evidence="2 9" id="KW-0812">Transmembrane</keyword>
<dbReference type="Gene3D" id="1.20.1070.10">
    <property type="entry name" value="Rhodopsin 7-helix transmembrane proteins"/>
    <property type="match status" value="1"/>
</dbReference>
<sequence length="338" mass="39204">MENLTCSALYNKEQCNAFLIARVVSSTLSIIGSLFLIFVIWLFRKYKRLLYRILLYIAICSLLHCITLIVADGNKSSDSIWCTVRGMSTQFNAWALTMWQVCITVHLYLSTMNIQADKWLERVYNIMCWGVSIIASIIPLMFGKYGPAITWCWISDHQWRVWAFYIEYVALTILMFALYAKVVHTVLTLKPRWRERPTESNKYEVYKKRIRPMMLYPLVILVVSVCPIAYRVHTFFHPDSETSFVLALLHVISVPMWGLLFAVIYGIDPETRQELSMLNIKATIRHRLYGGRIEEITVSEQHTRKTNTNNTSKGTTTEREESSLSNISIEPSTVYPRA</sequence>
<dbReference type="InterPro" id="IPR017981">
    <property type="entry name" value="GPCR_2-like_7TM"/>
</dbReference>
<dbReference type="PANTHER" id="PTHR23112">
    <property type="entry name" value="G PROTEIN-COUPLED RECEPTOR 157-RELATED"/>
    <property type="match status" value="1"/>
</dbReference>
<feature type="transmembrane region" description="Helical" evidence="9">
    <location>
        <begin position="210"/>
        <end position="232"/>
    </location>
</feature>
<proteinExistence type="predicted"/>
<dbReference type="InterPro" id="IPR022340">
    <property type="entry name" value="GPCR_GCR1_put"/>
</dbReference>
<keyword evidence="6 11" id="KW-0675">Receptor</keyword>
<gene>
    <name evidence="11" type="ORF">HOLleu_25205</name>
</gene>
<dbReference type="PANTHER" id="PTHR23112:SF43">
    <property type="entry name" value="CYCLIC AMP RECEPTOR-LIKE PROTEIN A"/>
    <property type="match status" value="1"/>
</dbReference>
<evidence type="ECO:0000313" key="12">
    <source>
        <dbReference type="Proteomes" id="UP001152320"/>
    </source>
</evidence>
<evidence type="ECO:0000256" key="4">
    <source>
        <dbReference type="ARBA" id="ARBA00023040"/>
    </source>
</evidence>
<feature type="region of interest" description="Disordered" evidence="8">
    <location>
        <begin position="299"/>
        <end position="338"/>
    </location>
</feature>
<feature type="compositionally biased region" description="Low complexity" evidence="8">
    <location>
        <begin position="306"/>
        <end position="315"/>
    </location>
</feature>
<name>A0A9Q1BRQ1_HOLLE</name>
<dbReference type="SUPFAM" id="SSF81321">
    <property type="entry name" value="Family A G protein-coupled receptor-like"/>
    <property type="match status" value="1"/>
</dbReference>
<dbReference type="GO" id="GO:0007166">
    <property type="term" value="P:cell surface receptor signaling pathway"/>
    <property type="evidence" value="ECO:0007669"/>
    <property type="project" value="InterPro"/>
</dbReference>
<accession>A0A9Q1BRQ1</accession>
<organism evidence="11 12">
    <name type="scientific">Holothuria leucospilota</name>
    <name type="common">Black long sea cucumber</name>
    <name type="synonym">Mertensiothuria leucospilota</name>
    <dbReference type="NCBI Taxonomy" id="206669"/>
    <lineage>
        <taxon>Eukaryota</taxon>
        <taxon>Metazoa</taxon>
        <taxon>Echinodermata</taxon>
        <taxon>Eleutherozoa</taxon>
        <taxon>Echinozoa</taxon>
        <taxon>Holothuroidea</taxon>
        <taxon>Aspidochirotacea</taxon>
        <taxon>Aspidochirotida</taxon>
        <taxon>Holothuriidae</taxon>
        <taxon>Holothuria</taxon>
    </lineage>
</organism>
<keyword evidence="3 9" id="KW-1133">Transmembrane helix</keyword>
<comment type="subcellular location">
    <subcellularLocation>
        <location evidence="1">Membrane</location>
        <topology evidence="1">Multi-pass membrane protein</topology>
    </subcellularLocation>
</comment>
<evidence type="ECO:0000256" key="2">
    <source>
        <dbReference type="ARBA" id="ARBA00022692"/>
    </source>
</evidence>
<feature type="transmembrane region" description="Helical" evidence="9">
    <location>
        <begin position="244"/>
        <end position="267"/>
    </location>
</feature>
<dbReference type="GO" id="GO:0007189">
    <property type="term" value="P:adenylate cyclase-activating G protein-coupled receptor signaling pathway"/>
    <property type="evidence" value="ECO:0007669"/>
    <property type="project" value="TreeGrafter"/>
</dbReference>
<evidence type="ECO:0000256" key="7">
    <source>
        <dbReference type="ARBA" id="ARBA00023224"/>
    </source>
</evidence>
<evidence type="ECO:0000259" key="10">
    <source>
        <dbReference type="PROSITE" id="PS50261"/>
    </source>
</evidence>
<feature type="transmembrane region" description="Helical" evidence="9">
    <location>
        <begin position="49"/>
        <end position="71"/>
    </location>
</feature>
<evidence type="ECO:0000256" key="9">
    <source>
        <dbReference type="SAM" id="Phobius"/>
    </source>
</evidence>
<feature type="transmembrane region" description="Helical" evidence="9">
    <location>
        <begin position="91"/>
        <end position="111"/>
    </location>
</feature>
<evidence type="ECO:0000256" key="8">
    <source>
        <dbReference type="SAM" id="MobiDB-lite"/>
    </source>
</evidence>
<dbReference type="AlphaFoldDB" id="A0A9Q1BRQ1"/>
<feature type="domain" description="G-protein coupled receptors family 2 profile 2" evidence="10">
    <location>
        <begin position="18"/>
        <end position="269"/>
    </location>
</feature>
<dbReference type="GO" id="GO:0005886">
    <property type="term" value="C:plasma membrane"/>
    <property type="evidence" value="ECO:0007669"/>
    <property type="project" value="TreeGrafter"/>
</dbReference>
<dbReference type="InterPro" id="IPR022343">
    <property type="entry name" value="GCR1-cAMP_receptor"/>
</dbReference>
<keyword evidence="5 9" id="KW-0472">Membrane</keyword>
<dbReference type="OrthoDB" id="100006at2759"/>
<evidence type="ECO:0000256" key="5">
    <source>
        <dbReference type="ARBA" id="ARBA00023136"/>
    </source>
</evidence>
<dbReference type="Pfam" id="PF05462">
    <property type="entry name" value="Dicty_CAR"/>
    <property type="match status" value="1"/>
</dbReference>
<dbReference type="PRINTS" id="PR02001">
    <property type="entry name" value="GCR1CAMPR"/>
</dbReference>
<feature type="transmembrane region" description="Helical" evidence="9">
    <location>
        <begin position="162"/>
        <end position="189"/>
    </location>
</feature>
<dbReference type="Proteomes" id="UP001152320">
    <property type="component" value="Chromosome 12"/>
</dbReference>
<dbReference type="GO" id="GO:0004930">
    <property type="term" value="F:G protein-coupled receptor activity"/>
    <property type="evidence" value="ECO:0007669"/>
    <property type="project" value="UniProtKB-KW"/>
</dbReference>
<reference evidence="11" key="1">
    <citation type="submission" date="2021-10" db="EMBL/GenBank/DDBJ databases">
        <title>Tropical sea cucumber genome reveals ecological adaptation and Cuvierian tubules defense mechanism.</title>
        <authorList>
            <person name="Chen T."/>
        </authorList>
    </citation>
    <scope>NUCLEOTIDE SEQUENCE</scope>
    <source>
        <strain evidence="11">Nanhai2018</strain>
        <tissue evidence="11">Muscle</tissue>
    </source>
</reference>
<evidence type="ECO:0000256" key="6">
    <source>
        <dbReference type="ARBA" id="ARBA00023170"/>
    </source>
</evidence>
<protein>
    <submittedName>
        <fullName evidence="11">Cyclic AMP receptor-like protein A</fullName>
    </submittedName>
</protein>
<feature type="transmembrane region" description="Helical" evidence="9">
    <location>
        <begin position="20"/>
        <end position="42"/>
    </location>
</feature>
<feature type="transmembrane region" description="Helical" evidence="9">
    <location>
        <begin position="123"/>
        <end position="142"/>
    </location>
</feature>
<keyword evidence="12" id="KW-1185">Reference proteome</keyword>